<feature type="region of interest" description="Disordered" evidence="1">
    <location>
        <begin position="305"/>
        <end position="326"/>
    </location>
</feature>
<dbReference type="PANTHER" id="PTHR23026:SF123">
    <property type="entry name" value="NAD(P)H NITROREDUCTASE RV3131-RELATED"/>
    <property type="match status" value="1"/>
</dbReference>
<dbReference type="Proteomes" id="UP000641514">
    <property type="component" value="Unassembled WGS sequence"/>
</dbReference>
<dbReference type="InterPro" id="IPR050627">
    <property type="entry name" value="Nitroreductase/BluB"/>
</dbReference>
<comment type="caution">
    <text evidence="2">The sequence shown here is derived from an EMBL/GenBank/DDBJ whole genome shotgun (WGS) entry which is preliminary data.</text>
</comment>
<evidence type="ECO:0000313" key="2">
    <source>
        <dbReference type="EMBL" id="GGC65922.1"/>
    </source>
</evidence>
<sequence>MMSEKRSEQDESLRQLVGFATRAPSIHNTQPWTVGVADNAITVFADPERQMRAADPSGRQMIISCGAFVHHLDVVLHNAGFDTAIHRFPNTDDTTHVATIELKPARYIDEKYRSLAGAVTERRSDRRPLGPLSDEAVETLTTAFHDDSVSAVAITGGGTDLFRQASELAIENRLGDENYLRELNWWSGHYRLFEGVPRSALVSSATQQTVPSNREFPVGTLDADRKVEDEASLLVLSTSSDDQTHWLRSGEAMSAIMLDATVSRLGCCPVTHVTELDESRALIRSAAAESSEMYRYPQAVIRVGERRDDSAPPASGRRPVDEIIRR</sequence>
<dbReference type="NCBIfam" id="NF047509">
    <property type="entry name" value="Rv3131_FMN_oxido"/>
    <property type="match status" value="1"/>
</dbReference>
<dbReference type="EMBL" id="BMJH01000002">
    <property type="protein sequence ID" value="GGC65922.1"/>
    <property type="molecule type" value="Genomic_DNA"/>
</dbReference>
<dbReference type="AlphaFoldDB" id="A0A916XDN0"/>
<evidence type="ECO:0000313" key="3">
    <source>
        <dbReference type="Proteomes" id="UP000641514"/>
    </source>
</evidence>
<dbReference type="SUPFAM" id="SSF55469">
    <property type="entry name" value="FMN-dependent nitroreductase-like"/>
    <property type="match status" value="2"/>
</dbReference>
<gene>
    <name evidence="2" type="primary">acg</name>
    <name evidence="2" type="ORF">GCM10011410_18100</name>
</gene>
<name>A0A916XDN0_9ACTN</name>
<proteinExistence type="predicted"/>
<keyword evidence="3" id="KW-1185">Reference proteome</keyword>
<protein>
    <submittedName>
        <fullName evidence="2">NAD(P)H nitroreductase acg</fullName>
    </submittedName>
</protein>
<accession>A0A916XDN0</accession>
<dbReference type="PANTHER" id="PTHR23026">
    <property type="entry name" value="NADPH NITROREDUCTASE"/>
    <property type="match status" value="1"/>
</dbReference>
<reference evidence="2" key="1">
    <citation type="journal article" date="2014" name="Int. J. Syst. Evol. Microbiol.">
        <title>Complete genome sequence of Corynebacterium casei LMG S-19264T (=DSM 44701T), isolated from a smear-ripened cheese.</title>
        <authorList>
            <consortium name="US DOE Joint Genome Institute (JGI-PGF)"/>
            <person name="Walter F."/>
            <person name="Albersmeier A."/>
            <person name="Kalinowski J."/>
            <person name="Ruckert C."/>
        </authorList>
    </citation>
    <scope>NUCLEOTIDE SEQUENCE</scope>
    <source>
        <strain evidence="2">CGMCC 1.15478</strain>
    </source>
</reference>
<evidence type="ECO:0000256" key="1">
    <source>
        <dbReference type="SAM" id="MobiDB-lite"/>
    </source>
</evidence>
<dbReference type="GO" id="GO:0016491">
    <property type="term" value="F:oxidoreductase activity"/>
    <property type="evidence" value="ECO:0007669"/>
    <property type="project" value="InterPro"/>
</dbReference>
<dbReference type="Gene3D" id="3.40.109.10">
    <property type="entry name" value="NADH Oxidase"/>
    <property type="match status" value="1"/>
</dbReference>
<reference evidence="2" key="2">
    <citation type="submission" date="2020-09" db="EMBL/GenBank/DDBJ databases">
        <authorList>
            <person name="Sun Q."/>
            <person name="Zhou Y."/>
        </authorList>
    </citation>
    <scope>NUCLEOTIDE SEQUENCE</scope>
    <source>
        <strain evidence="2">CGMCC 1.15478</strain>
    </source>
</reference>
<dbReference type="InterPro" id="IPR000415">
    <property type="entry name" value="Nitroreductase-like"/>
</dbReference>
<organism evidence="2 3">
    <name type="scientific">Hoyosella rhizosphaerae</name>
    <dbReference type="NCBI Taxonomy" id="1755582"/>
    <lineage>
        <taxon>Bacteria</taxon>
        <taxon>Bacillati</taxon>
        <taxon>Actinomycetota</taxon>
        <taxon>Actinomycetes</taxon>
        <taxon>Mycobacteriales</taxon>
        <taxon>Hoyosellaceae</taxon>
        <taxon>Hoyosella</taxon>
    </lineage>
</organism>